<accession>A0AC34FV23</accession>
<evidence type="ECO:0000313" key="1">
    <source>
        <dbReference type="Proteomes" id="UP000887579"/>
    </source>
</evidence>
<protein>
    <submittedName>
        <fullName evidence="2">Uncharacterized protein</fullName>
    </submittedName>
</protein>
<dbReference type="WBParaSite" id="ES5_v2.g21328.t1">
    <property type="protein sequence ID" value="ES5_v2.g21328.t1"/>
    <property type="gene ID" value="ES5_v2.g21328"/>
</dbReference>
<evidence type="ECO:0000313" key="2">
    <source>
        <dbReference type="WBParaSite" id="ES5_v2.g21328.t1"/>
    </source>
</evidence>
<reference evidence="2" key="1">
    <citation type="submission" date="2022-11" db="UniProtKB">
        <authorList>
            <consortium name="WormBaseParasite"/>
        </authorList>
    </citation>
    <scope>IDENTIFICATION</scope>
</reference>
<organism evidence="1 2">
    <name type="scientific">Panagrolaimus sp. ES5</name>
    <dbReference type="NCBI Taxonomy" id="591445"/>
    <lineage>
        <taxon>Eukaryota</taxon>
        <taxon>Metazoa</taxon>
        <taxon>Ecdysozoa</taxon>
        <taxon>Nematoda</taxon>
        <taxon>Chromadorea</taxon>
        <taxon>Rhabditida</taxon>
        <taxon>Tylenchina</taxon>
        <taxon>Panagrolaimomorpha</taxon>
        <taxon>Panagrolaimoidea</taxon>
        <taxon>Panagrolaimidae</taxon>
        <taxon>Panagrolaimus</taxon>
    </lineage>
</organism>
<dbReference type="Proteomes" id="UP000887579">
    <property type="component" value="Unplaced"/>
</dbReference>
<sequence length="175" mass="19306">MSYSSAQGPPPDYARGFSYPPTYAVSTKDTFNDPNSIQAAEAAAAAARTDDPLSNLALSVGKQVFCSLIPPLLLFLIFLINKVLISHPCTVLRRQCQVHQNARRLHLTPVTLVPVVIHMIKKDGILTLWKGFDGYWVVYGMAYVVEIIISDVFGLPKTVVYNGSSEKFLKHVALK</sequence>
<proteinExistence type="predicted"/>
<name>A0AC34FV23_9BILA</name>